<feature type="binding site" evidence="8">
    <location>
        <begin position="9"/>
        <end position="11"/>
    </location>
    <ligand>
        <name>substrate</name>
    </ligand>
</feature>
<dbReference type="GO" id="GO:0004807">
    <property type="term" value="F:triose-phosphate isomerase activity"/>
    <property type="evidence" value="ECO:0007669"/>
    <property type="project" value="UniProtKB-UniRule"/>
</dbReference>
<feature type="binding site" evidence="8">
    <location>
        <begin position="234"/>
        <end position="235"/>
    </location>
    <ligand>
        <name>substrate</name>
    </ligand>
</feature>
<dbReference type="GO" id="GO:0005829">
    <property type="term" value="C:cytosol"/>
    <property type="evidence" value="ECO:0007669"/>
    <property type="project" value="TreeGrafter"/>
</dbReference>
<feature type="binding site" evidence="8">
    <location>
        <position position="213"/>
    </location>
    <ligand>
        <name>substrate</name>
    </ligand>
</feature>
<keyword evidence="4 8" id="KW-0312">Gluconeogenesis</keyword>
<proteinExistence type="inferred from homology"/>
<dbReference type="GO" id="GO:0006096">
    <property type="term" value="P:glycolytic process"/>
    <property type="evidence" value="ECO:0007669"/>
    <property type="project" value="UniProtKB-UniRule"/>
</dbReference>
<dbReference type="SUPFAM" id="SSF51351">
    <property type="entry name" value="Triosephosphate isomerase (TIM)"/>
    <property type="match status" value="1"/>
</dbReference>
<organism evidence="10 11">
    <name type="scientific">Luteimonas salinisoli</name>
    <dbReference type="NCBI Taxonomy" id="2752307"/>
    <lineage>
        <taxon>Bacteria</taxon>
        <taxon>Pseudomonadati</taxon>
        <taxon>Pseudomonadota</taxon>
        <taxon>Gammaproteobacteria</taxon>
        <taxon>Lysobacterales</taxon>
        <taxon>Lysobacteraceae</taxon>
        <taxon>Luteimonas</taxon>
    </lineage>
</organism>
<evidence type="ECO:0000313" key="11">
    <source>
        <dbReference type="Proteomes" id="UP000578091"/>
    </source>
</evidence>
<dbReference type="AlphaFoldDB" id="A0A853JBY0"/>
<dbReference type="Proteomes" id="UP000578091">
    <property type="component" value="Unassembled WGS sequence"/>
</dbReference>
<protein>
    <recommendedName>
        <fullName evidence="8 9">Triosephosphate isomerase</fullName>
        <shortName evidence="8">TIM</shortName>
        <shortName evidence="8">TPI</shortName>
        <ecNumber evidence="8 9">5.3.1.1</ecNumber>
    </recommendedName>
    <alternativeName>
        <fullName evidence="8">Triose-phosphate isomerase</fullName>
    </alternativeName>
</protein>
<dbReference type="InterPro" id="IPR013785">
    <property type="entry name" value="Aldolase_TIM"/>
</dbReference>
<evidence type="ECO:0000256" key="6">
    <source>
        <dbReference type="ARBA" id="ARBA00023152"/>
    </source>
</evidence>
<evidence type="ECO:0000256" key="1">
    <source>
        <dbReference type="ARBA" id="ARBA00004680"/>
    </source>
</evidence>
<comment type="subunit">
    <text evidence="8 9">Homodimer.</text>
</comment>
<comment type="catalytic activity">
    <reaction evidence="8 9">
        <text>D-glyceraldehyde 3-phosphate = dihydroxyacetone phosphate</text>
        <dbReference type="Rhea" id="RHEA:18585"/>
        <dbReference type="ChEBI" id="CHEBI:57642"/>
        <dbReference type="ChEBI" id="CHEBI:59776"/>
        <dbReference type="EC" id="5.3.1.1"/>
    </reaction>
</comment>
<dbReference type="HAMAP" id="MF_00147_B">
    <property type="entry name" value="TIM_B"/>
    <property type="match status" value="1"/>
</dbReference>
<dbReference type="InterPro" id="IPR022896">
    <property type="entry name" value="TrioseP_Isoase_bac/euk"/>
</dbReference>
<comment type="pathway">
    <text evidence="8 9">Carbohydrate biosynthesis; gluconeogenesis.</text>
</comment>
<comment type="function">
    <text evidence="8">Involved in the gluconeogenesis. Catalyzes stereospecifically the conversion of dihydroxyacetone phosphate (DHAP) to D-glyceraldehyde-3-phosphate (G3P).</text>
</comment>
<dbReference type="RefSeq" id="WP_180677897.1">
    <property type="nucleotide sequence ID" value="NZ_JACCKA010000047.1"/>
</dbReference>
<keyword evidence="6 8" id="KW-0324">Glycolysis</keyword>
<evidence type="ECO:0000256" key="2">
    <source>
        <dbReference type="ARBA" id="ARBA00004939"/>
    </source>
</evidence>
<evidence type="ECO:0000313" key="10">
    <source>
        <dbReference type="EMBL" id="NZA26100.1"/>
    </source>
</evidence>
<dbReference type="NCBIfam" id="TIGR00419">
    <property type="entry name" value="tim"/>
    <property type="match status" value="1"/>
</dbReference>
<comment type="similarity">
    <text evidence="3 8 9">Belongs to the triosephosphate isomerase family.</text>
</comment>
<dbReference type="InterPro" id="IPR000652">
    <property type="entry name" value="Triosephosphate_isomerase"/>
</dbReference>
<evidence type="ECO:0000256" key="7">
    <source>
        <dbReference type="ARBA" id="ARBA00023235"/>
    </source>
</evidence>
<gene>
    <name evidence="8" type="primary">tpiA</name>
    <name evidence="10" type="ORF">H0E84_06850</name>
</gene>
<comment type="subcellular location">
    <subcellularLocation>
        <location evidence="8 9">Cytoplasm</location>
    </subcellularLocation>
</comment>
<dbReference type="UniPathway" id="UPA00138"/>
<dbReference type="Gene3D" id="3.20.20.70">
    <property type="entry name" value="Aldolase class I"/>
    <property type="match status" value="1"/>
</dbReference>
<evidence type="ECO:0000256" key="8">
    <source>
        <dbReference type="HAMAP-Rule" id="MF_00147"/>
    </source>
</evidence>
<evidence type="ECO:0000256" key="5">
    <source>
        <dbReference type="ARBA" id="ARBA00022490"/>
    </source>
</evidence>
<dbReference type="InterPro" id="IPR020861">
    <property type="entry name" value="Triosephosphate_isomerase_AS"/>
</dbReference>
<dbReference type="EMBL" id="JACCKA010000047">
    <property type="protein sequence ID" value="NZA26100.1"/>
    <property type="molecule type" value="Genomic_DNA"/>
</dbReference>
<dbReference type="UniPathway" id="UPA00109">
    <property type="reaction ID" value="UER00189"/>
</dbReference>
<reference evidence="10 11" key="1">
    <citation type="submission" date="2020-07" db="EMBL/GenBank/DDBJ databases">
        <title>Luteimonas sp. SJ-92.</title>
        <authorList>
            <person name="Huang X.-X."/>
            <person name="Xu L."/>
            <person name="Sun J.-Q."/>
        </authorList>
    </citation>
    <scope>NUCLEOTIDE SEQUENCE [LARGE SCALE GENOMIC DNA]</scope>
    <source>
        <strain evidence="10 11">SJ-92</strain>
    </source>
</reference>
<accession>A0A853JBY0</accession>
<keyword evidence="7 8" id="KW-0413">Isomerase</keyword>
<comment type="pathway">
    <text evidence="2">Carbohydrate metabolism; erythritol degradation.</text>
</comment>
<evidence type="ECO:0000256" key="3">
    <source>
        <dbReference type="ARBA" id="ARBA00007422"/>
    </source>
</evidence>
<dbReference type="PROSITE" id="PS00171">
    <property type="entry name" value="TIM_1"/>
    <property type="match status" value="1"/>
</dbReference>
<dbReference type="EC" id="5.3.1.1" evidence="8 9"/>
<evidence type="ECO:0000256" key="9">
    <source>
        <dbReference type="RuleBase" id="RU363013"/>
    </source>
</evidence>
<dbReference type="GO" id="GO:0046166">
    <property type="term" value="P:glyceraldehyde-3-phosphate biosynthetic process"/>
    <property type="evidence" value="ECO:0007669"/>
    <property type="project" value="TreeGrafter"/>
</dbReference>
<comment type="caution">
    <text evidence="10">The sequence shown here is derived from an EMBL/GenBank/DDBJ whole genome shotgun (WGS) entry which is preliminary data.</text>
</comment>
<dbReference type="GO" id="GO:0019563">
    <property type="term" value="P:glycerol catabolic process"/>
    <property type="evidence" value="ECO:0007669"/>
    <property type="project" value="TreeGrafter"/>
</dbReference>
<dbReference type="GO" id="GO:0006094">
    <property type="term" value="P:gluconeogenesis"/>
    <property type="evidence" value="ECO:0007669"/>
    <property type="project" value="UniProtKB-UniRule"/>
</dbReference>
<dbReference type="PROSITE" id="PS51440">
    <property type="entry name" value="TIM_2"/>
    <property type="match status" value="1"/>
</dbReference>
<dbReference type="PANTHER" id="PTHR21139:SF42">
    <property type="entry name" value="TRIOSEPHOSPHATE ISOMERASE"/>
    <property type="match status" value="1"/>
</dbReference>
<dbReference type="Pfam" id="PF00121">
    <property type="entry name" value="TIM"/>
    <property type="match status" value="1"/>
</dbReference>
<feature type="active site" description="Proton acceptor" evidence="8">
    <location>
        <position position="168"/>
    </location>
</feature>
<evidence type="ECO:0000256" key="4">
    <source>
        <dbReference type="ARBA" id="ARBA00022432"/>
    </source>
</evidence>
<dbReference type="CDD" id="cd00311">
    <property type="entry name" value="TIM"/>
    <property type="match status" value="1"/>
</dbReference>
<dbReference type="InterPro" id="IPR035990">
    <property type="entry name" value="TIM_sf"/>
</dbReference>
<sequence>MRRRIVAGNWKLNGDRGSAAALLDALSGAPVPAGVERVVLPPLPYLAELAGRYGDSDSGLAFGAQDVSEHGQGAYTGEVAAAMLAEVGARYVLVGHSERRQYHGEDSALVARKFAAARAGGLVPVLCVGETLEDREAGRTEAVTAAQLAAVFEAAGAQALDGAVLAYEPVWAIGTGRTATPEQAQAVHAFLRGEAARRDATIAGLLPILYGGSCKPDNAPALFSQPDVDGGLIGGASLVAADFLAIIAAAAP</sequence>
<dbReference type="FunFam" id="3.20.20.70:FF:000016">
    <property type="entry name" value="Triosephosphate isomerase"/>
    <property type="match status" value="1"/>
</dbReference>
<keyword evidence="11" id="KW-1185">Reference proteome</keyword>
<name>A0A853JBY0_9GAMM</name>
<feature type="binding site" evidence="8">
    <location>
        <position position="174"/>
    </location>
    <ligand>
        <name>substrate</name>
    </ligand>
</feature>
<dbReference type="PANTHER" id="PTHR21139">
    <property type="entry name" value="TRIOSEPHOSPHATE ISOMERASE"/>
    <property type="match status" value="1"/>
</dbReference>
<feature type="active site" description="Electrophile" evidence="8">
    <location>
        <position position="96"/>
    </location>
</feature>
<comment type="pathway">
    <text evidence="1 8 9">Carbohydrate degradation; glycolysis; D-glyceraldehyde 3-phosphate from glycerone phosphate: step 1/1.</text>
</comment>
<keyword evidence="5 8" id="KW-0963">Cytoplasm</keyword>